<evidence type="ECO:0000256" key="2">
    <source>
        <dbReference type="SAM" id="MobiDB-lite"/>
    </source>
</evidence>
<dbReference type="SMART" id="SM00635">
    <property type="entry name" value="BID_2"/>
    <property type="match status" value="2"/>
</dbReference>
<evidence type="ECO:0000313" key="6">
    <source>
        <dbReference type="Proteomes" id="UP000307943"/>
    </source>
</evidence>
<dbReference type="PROSITE" id="PS50853">
    <property type="entry name" value="FN3"/>
    <property type="match status" value="1"/>
</dbReference>
<dbReference type="PANTHER" id="PTHR36453:SF1">
    <property type="entry name" value="RIGHT HANDED BETA HELIX DOMAIN-CONTAINING PROTEIN"/>
    <property type="match status" value="1"/>
</dbReference>
<organism evidence="5 6">
    <name type="scientific">Paenibacillus hemerocallicola</name>
    <dbReference type="NCBI Taxonomy" id="1172614"/>
    <lineage>
        <taxon>Bacteria</taxon>
        <taxon>Bacillati</taxon>
        <taxon>Bacillota</taxon>
        <taxon>Bacilli</taxon>
        <taxon>Bacillales</taxon>
        <taxon>Paenibacillaceae</taxon>
        <taxon>Paenibacillus</taxon>
    </lineage>
</organism>
<dbReference type="OrthoDB" id="9808066at2"/>
<dbReference type="SUPFAM" id="SSF51126">
    <property type="entry name" value="Pectin lyase-like"/>
    <property type="match status" value="1"/>
</dbReference>
<evidence type="ECO:0000313" key="5">
    <source>
        <dbReference type="EMBL" id="TNJ63648.1"/>
    </source>
</evidence>
<evidence type="ECO:0000256" key="1">
    <source>
        <dbReference type="ARBA" id="ARBA00022801"/>
    </source>
</evidence>
<name>A0A5C4T3L9_9BACL</name>
<dbReference type="InterPro" id="IPR048482">
    <property type="entry name" value="GH141_ins"/>
</dbReference>
<dbReference type="InterPro" id="IPR008979">
    <property type="entry name" value="Galactose-bd-like_sf"/>
</dbReference>
<evidence type="ECO:0000259" key="4">
    <source>
        <dbReference type="PROSITE" id="PS50853"/>
    </source>
</evidence>
<dbReference type="InterPro" id="IPR006626">
    <property type="entry name" value="PbH1"/>
</dbReference>
<dbReference type="CDD" id="cd00063">
    <property type="entry name" value="FN3"/>
    <property type="match status" value="1"/>
</dbReference>
<keyword evidence="1" id="KW-0378">Hydrolase</keyword>
<dbReference type="SUPFAM" id="SSF49265">
    <property type="entry name" value="Fibronectin type III"/>
    <property type="match status" value="1"/>
</dbReference>
<dbReference type="PANTHER" id="PTHR36453">
    <property type="entry name" value="SECRETED PROTEIN-RELATED"/>
    <property type="match status" value="1"/>
</dbReference>
<protein>
    <recommendedName>
        <fullName evidence="4">Fibronectin type-III domain-containing protein</fullName>
    </recommendedName>
</protein>
<dbReference type="InterPro" id="IPR008964">
    <property type="entry name" value="Invasin/intimin_cell_adhesion"/>
</dbReference>
<dbReference type="InterPro" id="IPR036116">
    <property type="entry name" value="FN3_sf"/>
</dbReference>
<dbReference type="InterPro" id="IPR003305">
    <property type="entry name" value="CenC_carb-bd"/>
</dbReference>
<proteinExistence type="predicted"/>
<keyword evidence="6" id="KW-1185">Reference proteome</keyword>
<dbReference type="InterPro" id="IPR011050">
    <property type="entry name" value="Pectin_lyase_fold/virulence"/>
</dbReference>
<dbReference type="EMBL" id="VDCQ01000040">
    <property type="protein sequence ID" value="TNJ63648.1"/>
    <property type="molecule type" value="Genomic_DNA"/>
</dbReference>
<dbReference type="SUPFAM" id="SSF49785">
    <property type="entry name" value="Galactose-binding domain-like"/>
    <property type="match status" value="1"/>
</dbReference>
<comment type="caution">
    <text evidence="5">The sequence shown here is derived from an EMBL/GenBank/DDBJ whole genome shotgun (WGS) entry which is preliminary data.</text>
</comment>
<dbReference type="Gene3D" id="2.60.40.1080">
    <property type="match status" value="2"/>
</dbReference>
<dbReference type="InterPro" id="IPR012334">
    <property type="entry name" value="Pectin_lyas_fold"/>
</dbReference>
<dbReference type="GO" id="GO:0016798">
    <property type="term" value="F:hydrolase activity, acting on glycosyl bonds"/>
    <property type="evidence" value="ECO:0007669"/>
    <property type="project" value="InterPro"/>
</dbReference>
<dbReference type="Proteomes" id="UP000307943">
    <property type="component" value="Unassembled WGS sequence"/>
</dbReference>
<evidence type="ECO:0000256" key="3">
    <source>
        <dbReference type="SAM" id="Phobius"/>
    </source>
</evidence>
<dbReference type="InterPro" id="IPR013783">
    <property type="entry name" value="Ig-like_fold"/>
</dbReference>
<feature type="region of interest" description="Disordered" evidence="2">
    <location>
        <begin position="1593"/>
        <end position="1632"/>
    </location>
</feature>
<reference evidence="5 6" key="1">
    <citation type="submission" date="2019-05" db="EMBL/GenBank/DDBJ databases">
        <title>We sequenced the genome of Paenibacillus hemerocallicola KCTC 33185 for further insight into its adaptation and study the phylogeny of Paenibacillus.</title>
        <authorList>
            <person name="Narsing Rao M.P."/>
        </authorList>
    </citation>
    <scope>NUCLEOTIDE SEQUENCE [LARGE SCALE GENOMIC DNA]</scope>
    <source>
        <strain evidence="5 6">KCTC 33185</strain>
    </source>
</reference>
<dbReference type="Gene3D" id="2.60.120.260">
    <property type="entry name" value="Galactose-binding domain-like"/>
    <property type="match status" value="1"/>
</dbReference>
<dbReference type="RefSeq" id="WP_139604921.1">
    <property type="nucleotide sequence ID" value="NZ_VDCQ01000040.1"/>
</dbReference>
<feature type="domain" description="Fibronectin type-III" evidence="4">
    <location>
        <begin position="1497"/>
        <end position="1583"/>
    </location>
</feature>
<dbReference type="Pfam" id="PF02018">
    <property type="entry name" value="CBM_4_9"/>
    <property type="match status" value="1"/>
</dbReference>
<dbReference type="InterPro" id="IPR003961">
    <property type="entry name" value="FN3_dom"/>
</dbReference>
<dbReference type="Pfam" id="PF00041">
    <property type="entry name" value="fn3"/>
    <property type="match status" value="1"/>
</dbReference>
<sequence length="1632" mass="173936">MQARGARRLDGSTDTRVGSWLSLRYALKVIGILGLVCCTAAAVGLLGIPHAMAANLIVNPGFETDLTGWNGSGATISRSMAEAHSGTAAAKVVRPTIYSGNIGQSGMSFEPGKTYYFSVAVKRAEGSAQVGLYLNQSGVKWGSANYPIMATGTVDTEWTLLRGMKTFPTSASTPGSGYIYDNARLFVQHSLSSEPKNAAGQYSIFYVDDAIVEPAAPQSVTIAGSADVQIPLAGNAANTYGYATTLTNQMGTSEGMAGEALNWSVVGSPAGVSIHPSTGVLSVRDSASTGTVTVRAEAQANPSAIAQFTVTLSASTPDPVPKAPVASNVAISGQAKPDRLLIASYDYVDANGDLESGSTMGWHIGETGTGSFIAISGASSSEYTVQASDVGKYAKFGVTPRTTAAPVSGTIAYSEPVLVELGAAPVAEHVRITGMASVGQVLTGEYDYADGDLDPESGSTYRWLISSAKDGAYTAIGGATGRTLAITAGMLDQFVKFEVMPADVYDTGIAYSSAYSERIDSGPATAYYVNPVNGDDDNSGTIAHPFRTIQRARDKVRTITSGMASDITVYLREGTYVQPYEIRSETLYKNDKTVSETRNIKASTLTFDERDSGKNGFSVIYKAYPGESPVIGGGRTISGWTLHDASKNIYKAYAGGDLDTRQLYVNGVRAVRARSTGGLSNATHSETGHTTTDTFLASWGNIRDIEMVYKQKWTSPRGKVDSITASGGVATIVMQQPGWYYMRNKGTTSATVPWYYENAYELLDEPGEWYLDRSTGDFYYKPREGENMASAQVVAPELEELMRVQGSSLDQVVSRLTFSGIRFEYATWLRPSTGNGHSDAQNSHIRESGSGSGDKLMAGAIHVQNTHFITFEGNRFSHLGAIGLKTDEGTQDSLIIGNTFTDISGSAISVGDVSNDQKETTDTRKLNRNNDVTNNWINRVGVDYFSAAAISAGYPVDMDITHNEIGDVPYSGLHVGYGWASSPTSNTRNVRIQNNLIHDVMQKLNDGGGIYTLGTTGGSVSQPSVLSGNYLLRDHDVGQGAIYFDEGSNYWQAYDNVVETAPNFVHIWTTTIHDIAVNRTYTNTPKLVNNGTNTPVTDTRLHENAEWPSDALTIIKNAGLQPEYRHLRGPTEPIAKLFIREMDLASGQSAALQIEAALTARGAAVDPIGYTIAFASSNPSVATVDSAGTVTAVGPGKAALTATVNGIPVPVAHGIYVDDEYAGLTVTGAKPALMPGQSLTLSVTSTTYYGRVRPISSLSFASADPGIAAVSADGIVKGVAVGLTDVGITAIVDGTAESFTYPVEVKLALTENLIDEPDYWYVNGTAEKTVSDGLVTLRTPSGIAMFQGRQYANELVKVQMTIHDNAGWHAVTFRSQQDDQSYSSSTNETYMIVFSPTAVELHRFNNGTRNVLYGNVSGYTPLIGGALPNAYMTYGSNHLVEFGASNVAGGVRIVLNVDGHSVIDAVDSFGGHIAEFGYVGLYARTGSITLRDYKPEAPLQLRYTSKSASSVDLAWDPHPANVGTVTYTVYGDANTVIGSTYGTTFTVSGLDPASTYTFRVYSTNSYGYESESSNSLTVTTQPLVAGDPLVPREYTTRNNHRGEQGGHRQSHEWPLPGNTENDSFYRETIGVT</sequence>
<feature type="transmembrane region" description="Helical" evidence="3">
    <location>
        <begin position="25"/>
        <end position="48"/>
    </location>
</feature>
<keyword evidence="3" id="KW-0812">Transmembrane</keyword>
<dbReference type="SMART" id="SM00060">
    <property type="entry name" value="FN3"/>
    <property type="match status" value="1"/>
</dbReference>
<accession>A0A5C4T3L9</accession>
<feature type="compositionally biased region" description="Basic and acidic residues" evidence="2">
    <location>
        <begin position="1600"/>
        <end position="1611"/>
    </location>
</feature>
<dbReference type="SMART" id="SM00710">
    <property type="entry name" value="PbH1"/>
    <property type="match status" value="6"/>
</dbReference>
<dbReference type="Gene3D" id="2.60.40.10">
    <property type="entry name" value="Immunoglobulins"/>
    <property type="match status" value="2"/>
</dbReference>
<dbReference type="Pfam" id="PF02368">
    <property type="entry name" value="Big_2"/>
    <property type="match status" value="2"/>
</dbReference>
<dbReference type="Gene3D" id="2.60.40.2700">
    <property type="match status" value="2"/>
</dbReference>
<keyword evidence="3" id="KW-0472">Membrane</keyword>
<dbReference type="SUPFAM" id="SSF49373">
    <property type="entry name" value="Invasin/intimin cell-adhesion fragments"/>
    <property type="match status" value="1"/>
</dbReference>
<dbReference type="Gene3D" id="2.160.20.10">
    <property type="entry name" value="Single-stranded right-handed beta-helix, Pectin lyase-like"/>
    <property type="match status" value="2"/>
</dbReference>
<keyword evidence="3" id="KW-1133">Transmembrane helix</keyword>
<dbReference type="Pfam" id="PF21231">
    <property type="entry name" value="GH141_M"/>
    <property type="match status" value="1"/>
</dbReference>
<dbReference type="InterPro" id="IPR003343">
    <property type="entry name" value="Big_2"/>
</dbReference>
<gene>
    <name evidence="5" type="ORF">FE784_24675</name>
</gene>